<dbReference type="AlphaFoldDB" id="Q2GEW3"/>
<name>Q2GEW3_EHRS3</name>
<dbReference type="EMBL" id="CP000237">
    <property type="protein sequence ID" value="ABD45795.1"/>
    <property type="molecule type" value="Genomic_DNA"/>
</dbReference>
<sequence>MICCSIQTNHITFDSSNGQHFLLSQHTRTAGIALKHLPHLVKFLGSSQ</sequence>
<organism evidence="1 2">
    <name type="scientific">Ehrlichia sennetsu (strain ATCC VR-367 / Miyayama)</name>
    <name type="common">Neorickettsia sennetsu</name>
    <dbReference type="NCBI Taxonomy" id="222891"/>
    <lineage>
        <taxon>Bacteria</taxon>
        <taxon>Pseudomonadati</taxon>
        <taxon>Pseudomonadota</taxon>
        <taxon>Alphaproteobacteria</taxon>
        <taxon>Rickettsiales</taxon>
        <taxon>Anaplasmataceae</taxon>
        <taxon>Ehrlichia</taxon>
    </lineage>
</organism>
<keyword evidence="2" id="KW-1185">Reference proteome</keyword>
<dbReference type="Proteomes" id="UP000001942">
    <property type="component" value="Chromosome"/>
</dbReference>
<reference evidence="1 2" key="1">
    <citation type="journal article" date="2006" name="PLoS Genet.">
        <title>Comparative genomics of emerging human ehrlichiosis agents.</title>
        <authorList>
            <person name="Dunning Hotopp J.C."/>
            <person name="Lin M."/>
            <person name="Madupu R."/>
            <person name="Crabtree J."/>
            <person name="Angiuoli S.V."/>
            <person name="Eisen J.A."/>
            <person name="Seshadri R."/>
            <person name="Ren Q."/>
            <person name="Wu M."/>
            <person name="Utterback T.R."/>
            <person name="Smith S."/>
            <person name="Lewis M."/>
            <person name="Khouri H."/>
            <person name="Zhang C."/>
            <person name="Niu H."/>
            <person name="Lin Q."/>
            <person name="Ohashi N."/>
            <person name="Zhi N."/>
            <person name="Nelson W."/>
            <person name="Brinkac L.M."/>
            <person name="Dodson R.J."/>
            <person name="Rosovitz M.J."/>
            <person name="Sundaram J."/>
            <person name="Daugherty S.C."/>
            <person name="Davidsen T."/>
            <person name="Durkin A.S."/>
            <person name="Gwinn M."/>
            <person name="Haft D.H."/>
            <person name="Selengut J.D."/>
            <person name="Sullivan S.A."/>
            <person name="Zafar N."/>
            <person name="Zhou L."/>
            <person name="Benahmed F."/>
            <person name="Forberger H."/>
            <person name="Halpin R."/>
            <person name="Mulligan S."/>
            <person name="Robinson J."/>
            <person name="White O."/>
            <person name="Rikihisa Y."/>
            <person name="Tettelin H."/>
        </authorList>
    </citation>
    <scope>NUCLEOTIDE SEQUENCE [LARGE SCALE GENOMIC DNA]</scope>
    <source>
        <strain evidence="2">ATCC VR-367 / Miyayama</strain>
    </source>
</reference>
<protein>
    <submittedName>
        <fullName evidence="1">Uncharacterized protein</fullName>
    </submittedName>
</protein>
<gene>
    <name evidence="1" type="ordered locus">NSE_0082</name>
</gene>
<dbReference type="KEGG" id="nse:NSE_0082"/>
<proteinExistence type="predicted"/>
<evidence type="ECO:0000313" key="1">
    <source>
        <dbReference type="EMBL" id="ABD45795.1"/>
    </source>
</evidence>
<accession>Q2GEW3</accession>
<evidence type="ECO:0000313" key="2">
    <source>
        <dbReference type="Proteomes" id="UP000001942"/>
    </source>
</evidence>
<dbReference type="HOGENOM" id="CLU_3155349_0_0_5"/>